<accession>A0A4R2IIG7</accession>
<gene>
    <name evidence="2" type="ORF">EV646_112186</name>
</gene>
<feature type="domain" description="GIY-YIG catalytic" evidence="1">
    <location>
        <begin position="19"/>
        <end position="170"/>
    </location>
</feature>
<dbReference type="Pfam" id="PF20815">
    <property type="entry name" value="GIY_YIG_2"/>
    <property type="match status" value="1"/>
</dbReference>
<reference evidence="2 3" key="1">
    <citation type="journal article" date="2015" name="Stand. Genomic Sci.">
        <title>Genomic Encyclopedia of Bacterial and Archaeal Type Strains, Phase III: the genomes of soil and plant-associated and newly described type strains.</title>
        <authorList>
            <person name="Whitman W.B."/>
            <person name="Woyke T."/>
            <person name="Klenk H.P."/>
            <person name="Zhou Y."/>
            <person name="Lilburn T.G."/>
            <person name="Beck B.J."/>
            <person name="De Vos P."/>
            <person name="Vandamme P."/>
            <person name="Eisen J.A."/>
            <person name="Garrity G."/>
            <person name="Hugenholtz P."/>
            <person name="Kyrpides N.C."/>
        </authorList>
    </citation>
    <scope>NUCLEOTIDE SEQUENCE [LARGE SCALE GENOMIC DNA]</scope>
    <source>
        <strain evidence="2 3">VKM Ac-2541</strain>
    </source>
</reference>
<comment type="caution">
    <text evidence="2">The sequence shown here is derived from an EMBL/GenBank/DDBJ whole genome shotgun (WGS) entry which is preliminary data.</text>
</comment>
<dbReference type="InterPro" id="IPR049311">
    <property type="entry name" value="GIY_YIG_cat"/>
</dbReference>
<evidence type="ECO:0000259" key="1">
    <source>
        <dbReference type="Pfam" id="PF20815"/>
    </source>
</evidence>
<dbReference type="EMBL" id="SLWR01000012">
    <property type="protein sequence ID" value="TCO43609.1"/>
    <property type="molecule type" value="Genomic_DNA"/>
</dbReference>
<evidence type="ECO:0000313" key="2">
    <source>
        <dbReference type="EMBL" id="TCO43609.1"/>
    </source>
</evidence>
<proteinExistence type="predicted"/>
<organism evidence="2 3">
    <name type="scientific">Kribbella antiqua</name>
    <dbReference type="NCBI Taxonomy" id="2512217"/>
    <lineage>
        <taxon>Bacteria</taxon>
        <taxon>Bacillati</taxon>
        <taxon>Actinomycetota</taxon>
        <taxon>Actinomycetes</taxon>
        <taxon>Propionibacteriales</taxon>
        <taxon>Kribbellaceae</taxon>
        <taxon>Kribbella</taxon>
    </lineage>
</organism>
<dbReference type="AlphaFoldDB" id="A0A4R2IIG7"/>
<protein>
    <recommendedName>
        <fullName evidence="1">GIY-YIG catalytic domain-containing protein</fullName>
    </recommendedName>
</protein>
<evidence type="ECO:0000313" key="3">
    <source>
        <dbReference type="Proteomes" id="UP000295573"/>
    </source>
</evidence>
<dbReference type="Proteomes" id="UP000295573">
    <property type="component" value="Unassembled WGS sequence"/>
</dbReference>
<name>A0A4R2IIG7_9ACTN</name>
<keyword evidence="3" id="KW-1185">Reference proteome</keyword>
<sequence>MLTRAEVLTWPCPVPAVSGVYAWYFDQAPPRVPVQGCHHTAAGALLYVGISPKAPPKDGRAGSRQTLRSRIRYHFRGNAYGSTLRLSLGSLLSQQLGIQLRRVGTGQRMTFAHDEAVLSDWMARHARVCWVATPTPWLLESQLIHNLLLPLNLDQNKHSGFHAELTVARAHQRARARELPIS</sequence>